<dbReference type="AlphaFoldDB" id="A0A5B7FRV6"/>
<dbReference type="EMBL" id="VSRR010008114">
    <property type="protein sequence ID" value="MPC48115.1"/>
    <property type="molecule type" value="Genomic_DNA"/>
</dbReference>
<evidence type="ECO:0000313" key="3">
    <source>
        <dbReference type="Proteomes" id="UP000324222"/>
    </source>
</evidence>
<comment type="caution">
    <text evidence="2">The sequence shown here is derived from an EMBL/GenBank/DDBJ whole genome shotgun (WGS) entry which is preliminary data.</text>
</comment>
<feature type="compositionally biased region" description="Polar residues" evidence="1">
    <location>
        <begin position="60"/>
        <end position="70"/>
    </location>
</feature>
<organism evidence="2 3">
    <name type="scientific">Portunus trituberculatus</name>
    <name type="common">Swimming crab</name>
    <name type="synonym">Neptunus trituberculatus</name>
    <dbReference type="NCBI Taxonomy" id="210409"/>
    <lineage>
        <taxon>Eukaryota</taxon>
        <taxon>Metazoa</taxon>
        <taxon>Ecdysozoa</taxon>
        <taxon>Arthropoda</taxon>
        <taxon>Crustacea</taxon>
        <taxon>Multicrustacea</taxon>
        <taxon>Malacostraca</taxon>
        <taxon>Eumalacostraca</taxon>
        <taxon>Eucarida</taxon>
        <taxon>Decapoda</taxon>
        <taxon>Pleocyemata</taxon>
        <taxon>Brachyura</taxon>
        <taxon>Eubrachyura</taxon>
        <taxon>Portunoidea</taxon>
        <taxon>Portunidae</taxon>
        <taxon>Portuninae</taxon>
        <taxon>Portunus</taxon>
    </lineage>
</organism>
<reference evidence="2 3" key="1">
    <citation type="submission" date="2019-05" db="EMBL/GenBank/DDBJ databases">
        <title>Another draft genome of Portunus trituberculatus and its Hox gene families provides insights of decapod evolution.</title>
        <authorList>
            <person name="Jeong J.-H."/>
            <person name="Song I."/>
            <person name="Kim S."/>
            <person name="Choi T."/>
            <person name="Kim D."/>
            <person name="Ryu S."/>
            <person name="Kim W."/>
        </authorList>
    </citation>
    <scope>NUCLEOTIDE SEQUENCE [LARGE SCALE GENOMIC DNA]</scope>
    <source>
        <tissue evidence="2">Muscle</tissue>
    </source>
</reference>
<keyword evidence="3" id="KW-1185">Reference proteome</keyword>
<gene>
    <name evidence="2" type="ORF">E2C01_041881</name>
</gene>
<feature type="compositionally biased region" description="Low complexity" evidence="1">
    <location>
        <begin position="34"/>
        <end position="46"/>
    </location>
</feature>
<feature type="region of interest" description="Disordered" evidence="1">
    <location>
        <begin position="1"/>
        <end position="21"/>
    </location>
</feature>
<evidence type="ECO:0000256" key="1">
    <source>
        <dbReference type="SAM" id="MobiDB-lite"/>
    </source>
</evidence>
<accession>A0A5B7FRV6</accession>
<dbReference type="Proteomes" id="UP000324222">
    <property type="component" value="Unassembled WGS sequence"/>
</dbReference>
<feature type="region of interest" description="Disordered" evidence="1">
    <location>
        <begin position="34"/>
        <end position="82"/>
    </location>
</feature>
<evidence type="ECO:0000313" key="2">
    <source>
        <dbReference type="EMBL" id="MPC48115.1"/>
    </source>
</evidence>
<proteinExistence type="predicted"/>
<sequence length="103" mass="11118">MNPQDSAVPWSSPLTETHQPAMVMPDLTLATHHTTPCTTTSPPAALNTTTPSHHHCPMHTTRQTPHTTGCPTPMKAGQAADTTQSLMQHSDINTLHFLTASSW</sequence>
<name>A0A5B7FRV6_PORTR</name>
<protein>
    <submittedName>
        <fullName evidence="2">Uncharacterized protein</fullName>
    </submittedName>
</protein>